<feature type="compositionally biased region" description="Basic and acidic residues" evidence="1">
    <location>
        <begin position="47"/>
        <end position="56"/>
    </location>
</feature>
<keyword evidence="2" id="KW-0812">Transmembrane</keyword>
<evidence type="ECO:0000313" key="4">
    <source>
        <dbReference type="Proteomes" id="UP000823964"/>
    </source>
</evidence>
<feature type="compositionally biased region" description="Polar residues" evidence="1">
    <location>
        <begin position="223"/>
        <end position="234"/>
    </location>
</feature>
<dbReference type="EMBL" id="DXFQ01000013">
    <property type="protein sequence ID" value="HIX19130.1"/>
    <property type="molecule type" value="Genomic_DNA"/>
</dbReference>
<comment type="caution">
    <text evidence="3">The sequence shown here is derived from an EMBL/GenBank/DDBJ whole genome shotgun (WGS) entry which is preliminary data.</text>
</comment>
<dbReference type="AlphaFoldDB" id="A0A9D2AGA5"/>
<gene>
    <name evidence="3" type="ORF">H9862_00835</name>
</gene>
<organism evidence="3 4">
    <name type="scientific">Candidatus Akkermansia intestinigallinarum</name>
    <dbReference type="NCBI Taxonomy" id="2838431"/>
    <lineage>
        <taxon>Bacteria</taxon>
        <taxon>Pseudomonadati</taxon>
        <taxon>Verrucomicrobiota</taxon>
        <taxon>Verrucomicrobiia</taxon>
        <taxon>Verrucomicrobiales</taxon>
        <taxon>Akkermansiaceae</taxon>
        <taxon>Akkermansia</taxon>
    </lineage>
</organism>
<accession>A0A9D2AGA5</accession>
<evidence type="ECO:0000313" key="3">
    <source>
        <dbReference type="EMBL" id="HIX19130.1"/>
    </source>
</evidence>
<evidence type="ECO:0000256" key="1">
    <source>
        <dbReference type="SAM" id="MobiDB-lite"/>
    </source>
</evidence>
<feature type="region of interest" description="Disordered" evidence="1">
    <location>
        <begin position="223"/>
        <end position="248"/>
    </location>
</feature>
<feature type="region of interest" description="Disordered" evidence="1">
    <location>
        <begin position="47"/>
        <end position="85"/>
    </location>
</feature>
<feature type="transmembrane region" description="Helical" evidence="2">
    <location>
        <begin position="6"/>
        <end position="27"/>
    </location>
</feature>
<keyword evidence="2" id="KW-1133">Transmembrane helix</keyword>
<keyword evidence="2" id="KW-0472">Membrane</keyword>
<dbReference type="Proteomes" id="UP000823964">
    <property type="component" value="Unassembled WGS sequence"/>
</dbReference>
<reference evidence="3" key="1">
    <citation type="journal article" date="2021" name="PeerJ">
        <title>Extensive microbial diversity within the chicken gut microbiome revealed by metagenomics and culture.</title>
        <authorList>
            <person name="Gilroy R."/>
            <person name="Ravi A."/>
            <person name="Getino M."/>
            <person name="Pursley I."/>
            <person name="Horton D.L."/>
            <person name="Alikhan N.F."/>
            <person name="Baker D."/>
            <person name="Gharbi K."/>
            <person name="Hall N."/>
            <person name="Watson M."/>
            <person name="Adriaenssens E.M."/>
            <person name="Foster-Nyarko E."/>
            <person name="Jarju S."/>
            <person name="Secka A."/>
            <person name="Antonio M."/>
            <person name="Oren A."/>
            <person name="Chaudhuri R.R."/>
            <person name="La Ragione R."/>
            <person name="Hildebrand F."/>
            <person name="Pallen M.J."/>
        </authorList>
    </citation>
    <scope>NUCLEOTIDE SEQUENCE</scope>
    <source>
        <strain evidence="3">14975</strain>
    </source>
</reference>
<evidence type="ECO:0000256" key="2">
    <source>
        <dbReference type="SAM" id="Phobius"/>
    </source>
</evidence>
<name>A0A9D2AGA5_9BACT</name>
<sequence length="248" mass="26854">MNAFRVTILILLVAIVGLMFYVLTVYIPEQRKEYSVYEAMRSQSESDARAAADRRNLANNSPVSESPEEESARREVEQSAAALERQRLEADERSALEAGRRKEEAARKRAEAAETAQSKLIGAVASFDEEWNFLRIQVNGDQLPDKDAKVLIVRDGRPVCEAVITGADETPGFVIADPKILQPAQGDVNIDPASLKPRAGDGVIPSDLIDIGDTSVDPFFNSNAAPLPPTTGSSAPEEIEGVLIPVAP</sequence>
<reference evidence="3" key="2">
    <citation type="submission" date="2021-04" db="EMBL/GenBank/DDBJ databases">
        <authorList>
            <person name="Gilroy R."/>
        </authorList>
    </citation>
    <scope>NUCLEOTIDE SEQUENCE</scope>
    <source>
        <strain evidence="3">14975</strain>
    </source>
</reference>
<protein>
    <submittedName>
        <fullName evidence="3">Uncharacterized protein</fullName>
    </submittedName>
</protein>
<proteinExistence type="predicted"/>